<protein>
    <submittedName>
        <fullName evidence="2">Helix-turn-helix transcriptional regulator</fullName>
    </submittedName>
</protein>
<dbReference type="Proteomes" id="UP000323317">
    <property type="component" value="Unassembled WGS sequence"/>
</dbReference>
<dbReference type="InterPro" id="IPR036390">
    <property type="entry name" value="WH_DNA-bd_sf"/>
</dbReference>
<dbReference type="Pfam" id="PF03551">
    <property type="entry name" value="PadR"/>
    <property type="match status" value="1"/>
</dbReference>
<comment type="caution">
    <text evidence="2">The sequence shown here is derived from an EMBL/GenBank/DDBJ whole genome shotgun (WGS) entry which is preliminary data.</text>
</comment>
<dbReference type="InterPro" id="IPR052509">
    <property type="entry name" value="Metal_resp_DNA-bind_regulator"/>
</dbReference>
<accession>A0A5D4KJD1</accession>
<evidence type="ECO:0000313" key="2">
    <source>
        <dbReference type="EMBL" id="TYR76989.1"/>
    </source>
</evidence>
<dbReference type="InterPro" id="IPR036388">
    <property type="entry name" value="WH-like_DNA-bd_sf"/>
</dbReference>
<gene>
    <name evidence="2" type="ORF">FZC79_04635</name>
</gene>
<proteinExistence type="predicted"/>
<dbReference type="Gene3D" id="1.10.10.10">
    <property type="entry name" value="Winged helix-like DNA-binding domain superfamily/Winged helix DNA-binding domain"/>
    <property type="match status" value="1"/>
</dbReference>
<organism evidence="2 3">
    <name type="scientific">Rossellomorea vietnamensis</name>
    <dbReference type="NCBI Taxonomy" id="218284"/>
    <lineage>
        <taxon>Bacteria</taxon>
        <taxon>Bacillati</taxon>
        <taxon>Bacillota</taxon>
        <taxon>Bacilli</taxon>
        <taxon>Bacillales</taxon>
        <taxon>Bacillaceae</taxon>
        <taxon>Rossellomorea</taxon>
    </lineage>
</organism>
<dbReference type="PANTHER" id="PTHR33169">
    <property type="entry name" value="PADR-FAMILY TRANSCRIPTIONAL REGULATOR"/>
    <property type="match status" value="1"/>
</dbReference>
<feature type="domain" description="Transcription regulator PadR N-terminal" evidence="1">
    <location>
        <begin position="14"/>
        <end position="87"/>
    </location>
</feature>
<dbReference type="RefSeq" id="WP_148945682.1">
    <property type="nucleotide sequence ID" value="NZ_JBNIKK010000005.1"/>
</dbReference>
<dbReference type="SUPFAM" id="SSF46785">
    <property type="entry name" value="Winged helix' DNA-binding domain"/>
    <property type="match status" value="1"/>
</dbReference>
<dbReference type="AlphaFoldDB" id="A0A5D4KJD1"/>
<sequence>MDRELLKGGIDILLLSLLAEGDCSGYEMIRKLRTLNHNAFHMNEGTLYPSLLRLEKKECVSSYWSQESVGGRRKYYSITRTGQTVLAKKPKDWKRINMLFKNTEEGLS</sequence>
<dbReference type="EMBL" id="VTEH01000002">
    <property type="protein sequence ID" value="TYR76989.1"/>
    <property type="molecule type" value="Genomic_DNA"/>
</dbReference>
<evidence type="ECO:0000313" key="3">
    <source>
        <dbReference type="Proteomes" id="UP000323317"/>
    </source>
</evidence>
<reference evidence="2 3" key="1">
    <citation type="submission" date="2019-08" db="EMBL/GenBank/DDBJ databases">
        <title>Bacillus genomes from the desert of Cuatro Cienegas, Coahuila.</title>
        <authorList>
            <person name="Olmedo-Alvarez G."/>
        </authorList>
    </citation>
    <scope>NUCLEOTIDE SEQUENCE [LARGE SCALE GENOMIC DNA]</scope>
    <source>
        <strain evidence="2 3">CH40_1T</strain>
    </source>
</reference>
<evidence type="ECO:0000259" key="1">
    <source>
        <dbReference type="Pfam" id="PF03551"/>
    </source>
</evidence>
<dbReference type="PANTHER" id="PTHR33169:SF25">
    <property type="entry name" value="DNA-BINDING PROTEIN YIZB-RELATED"/>
    <property type="match status" value="1"/>
</dbReference>
<name>A0A5D4KJD1_9BACI</name>
<dbReference type="InterPro" id="IPR005149">
    <property type="entry name" value="Tscrpt_reg_PadR_N"/>
</dbReference>